<protein>
    <submittedName>
        <fullName evidence="1">YabP/YqfC family sporulation protein</fullName>
    </submittedName>
</protein>
<accession>A0ABS2FZJ5</accession>
<proteinExistence type="predicted"/>
<evidence type="ECO:0000313" key="2">
    <source>
        <dbReference type="Proteomes" id="UP000719500"/>
    </source>
</evidence>
<sequence>MNDFSNSMPQMGHRLELIGREQLTVSGVEDVERFDETGIVMSTGVGTLVITGEDLHIGKLSLDGGELHVDGRIDAISYEEGGQEQGGFFRRLFG</sequence>
<dbReference type="Pfam" id="PF07873">
    <property type="entry name" value="YabP"/>
    <property type="match status" value="1"/>
</dbReference>
<name>A0ABS2FZJ5_9FIRM</name>
<reference evidence="1 2" key="1">
    <citation type="journal article" date="2021" name="Sci. Rep.">
        <title>The distribution of antibiotic resistance genes in chicken gut microbiota commensals.</title>
        <authorList>
            <person name="Juricova H."/>
            <person name="Matiasovicova J."/>
            <person name="Kubasova T."/>
            <person name="Cejkova D."/>
            <person name="Rychlik I."/>
        </authorList>
    </citation>
    <scope>NUCLEOTIDE SEQUENCE [LARGE SCALE GENOMIC DNA]</scope>
    <source>
        <strain evidence="1 2">An411</strain>
    </source>
</reference>
<dbReference type="Gene3D" id="2.60.40.2000">
    <property type="match status" value="1"/>
</dbReference>
<gene>
    <name evidence="1" type="ORF">H9X91_13285</name>
</gene>
<evidence type="ECO:0000313" key="1">
    <source>
        <dbReference type="EMBL" id="MBM6852411.1"/>
    </source>
</evidence>
<dbReference type="EMBL" id="JACSNX010000033">
    <property type="protein sequence ID" value="MBM6852411.1"/>
    <property type="molecule type" value="Genomic_DNA"/>
</dbReference>
<dbReference type="RefSeq" id="WP_204805707.1">
    <property type="nucleotide sequence ID" value="NZ_JACSNS010000033.1"/>
</dbReference>
<dbReference type="InterPro" id="IPR022476">
    <property type="entry name" value="Spore_YabP/YqfC"/>
</dbReference>
<dbReference type="InterPro" id="IPR038705">
    <property type="entry name" value="YabP_sf"/>
</dbReference>
<comment type="caution">
    <text evidence="1">The sequence shown here is derived from an EMBL/GenBank/DDBJ whole genome shotgun (WGS) entry which is preliminary data.</text>
</comment>
<dbReference type="Proteomes" id="UP000719500">
    <property type="component" value="Unassembled WGS sequence"/>
</dbReference>
<organism evidence="1 2">
    <name type="scientific">Oscillibacter valericigenes</name>
    <dbReference type="NCBI Taxonomy" id="351091"/>
    <lineage>
        <taxon>Bacteria</taxon>
        <taxon>Bacillati</taxon>
        <taxon>Bacillota</taxon>
        <taxon>Clostridia</taxon>
        <taxon>Eubacteriales</taxon>
        <taxon>Oscillospiraceae</taxon>
        <taxon>Oscillibacter</taxon>
    </lineage>
</organism>
<keyword evidence="2" id="KW-1185">Reference proteome</keyword>